<dbReference type="HAMAP" id="MF_00845">
    <property type="entry name" value="TetX_monooxygenase"/>
    <property type="match status" value="1"/>
</dbReference>
<keyword evidence="5" id="KW-0547">Nucleotide-binding</keyword>
<dbReference type="GO" id="GO:0005737">
    <property type="term" value="C:cytoplasm"/>
    <property type="evidence" value="ECO:0007669"/>
    <property type="project" value="UniProtKB-SubCell"/>
</dbReference>
<evidence type="ECO:0000256" key="2">
    <source>
        <dbReference type="ARBA" id="ARBA00022827"/>
    </source>
</evidence>
<protein>
    <recommendedName>
        <fullName evidence="5">Flavin-dependent monooxygenase</fullName>
    </recommendedName>
    <alternativeName>
        <fullName evidence="5">TetX monooxygenase</fullName>
        <shortName evidence="5">TetX</shortName>
        <ecNumber evidence="5">1.14.13.-</ecNumber>
    </alternativeName>
</protein>
<dbReference type="PRINTS" id="PR00420">
    <property type="entry name" value="RNGMNOXGNASE"/>
</dbReference>
<dbReference type="PANTHER" id="PTHR46972">
    <property type="entry name" value="MONOOXYGENASE ASQM-RELATED"/>
    <property type="match status" value="1"/>
</dbReference>
<evidence type="ECO:0000256" key="1">
    <source>
        <dbReference type="ARBA" id="ARBA00022630"/>
    </source>
</evidence>
<comment type="function">
    <text evidence="5">An FAD-requiring monooxygenase active on some tetracycline antibiotic derivatives, which leads to their inactivation. Hydroxylates carbon 11a of tetracycline and some analogs.</text>
</comment>
<feature type="domain" description="FAD-binding" evidence="6">
    <location>
        <begin position="7"/>
        <end position="327"/>
    </location>
</feature>
<feature type="binding site" evidence="5">
    <location>
        <position position="299"/>
    </location>
    <ligand>
        <name>FAD</name>
        <dbReference type="ChEBI" id="CHEBI:57692"/>
    </ligand>
</feature>
<dbReference type="InterPro" id="IPR036188">
    <property type="entry name" value="FAD/NAD-bd_sf"/>
</dbReference>
<dbReference type="EC" id="1.14.13.-" evidence="5"/>
<dbReference type="PANTHER" id="PTHR46972:SF1">
    <property type="entry name" value="FAD DEPENDENT OXIDOREDUCTASE DOMAIN-CONTAINING PROTEIN"/>
    <property type="match status" value="1"/>
</dbReference>
<comment type="domain">
    <text evidence="5">Consists of an N-terminal FAD-binding domain with a Rossman fold and a C-terminal substrate-binding domain.</text>
</comment>
<evidence type="ECO:0000259" key="6">
    <source>
        <dbReference type="Pfam" id="PF01494"/>
    </source>
</evidence>
<keyword evidence="3 5" id="KW-0560">Oxidoreductase</keyword>
<keyword evidence="1 5" id="KW-0285">Flavoprotein</keyword>
<comment type="caution">
    <text evidence="7">The sequence shown here is derived from an EMBL/GenBank/DDBJ whole genome shotgun (WGS) entry which is preliminary data.</text>
</comment>
<comment type="subunit">
    <text evidence="5">Monomer.</text>
</comment>
<evidence type="ECO:0000256" key="4">
    <source>
        <dbReference type="ARBA" id="ARBA00023033"/>
    </source>
</evidence>
<dbReference type="Gene3D" id="3.50.50.60">
    <property type="entry name" value="FAD/NAD(P)-binding domain"/>
    <property type="match status" value="1"/>
</dbReference>
<accession>A0ABD5B1S6</accession>
<comment type="similarity">
    <text evidence="5">Belongs to the aromatic-ring hydroxylase family. TetX subfamily.</text>
</comment>
<feature type="binding site" evidence="5">
    <location>
        <position position="43"/>
    </location>
    <ligand>
        <name>NADPH</name>
        <dbReference type="ChEBI" id="CHEBI:57783"/>
    </ligand>
</feature>
<comment type="subcellular location">
    <subcellularLocation>
        <location evidence="5">Cytoplasm</location>
    </subcellularLocation>
</comment>
<evidence type="ECO:0000256" key="3">
    <source>
        <dbReference type="ARBA" id="ARBA00023002"/>
    </source>
</evidence>
<keyword evidence="4 5" id="KW-0503">Monooxygenase</keyword>
<evidence type="ECO:0000313" key="8">
    <source>
        <dbReference type="Proteomes" id="UP001239265"/>
    </source>
</evidence>
<dbReference type="InterPro" id="IPR043683">
    <property type="entry name" value="TetX_monooxygenase"/>
</dbReference>
<dbReference type="GO" id="GO:0000166">
    <property type="term" value="F:nucleotide binding"/>
    <property type="evidence" value="ECO:0007669"/>
    <property type="project" value="UniProtKB-UniRule"/>
</dbReference>
<proteinExistence type="inferred from homology"/>
<feature type="binding site" evidence="5">
    <location>
        <position position="106"/>
    </location>
    <ligand>
        <name>FAD</name>
        <dbReference type="ChEBI" id="CHEBI:57692"/>
    </ligand>
</feature>
<keyword evidence="2 5" id="KW-0274">FAD</keyword>
<dbReference type="SUPFAM" id="SSF51905">
    <property type="entry name" value="FAD/NAD(P)-binding domain"/>
    <property type="match status" value="1"/>
</dbReference>
<dbReference type="GO" id="GO:0004497">
    <property type="term" value="F:monooxygenase activity"/>
    <property type="evidence" value="ECO:0007669"/>
    <property type="project" value="UniProtKB-UniRule"/>
</dbReference>
<dbReference type="AlphaFoldDB" id="A0ABD5B1S6"/>
<gene>
    <name evidence="7" type="ORF">QT385_04415</name>
</gene>
<keyword evidence="5" id="KW-0521">NADP</keyword>
<evidence type="ECO:0000313" key="7">
    <source>
        <dbReference type="EMBL" id="MDQ8747872.1"/>
    </source>
</evidence>
<dbReference type="EMBL" id="JAUCQJ010000001">
    <property type="protein sequence ID" value="MDQ8747872.1"/>
    <property type="molecule type" value="Genomic_DNA"/>
</dbReference>
<feature type="binding site" evidence="5">
    <location>
        <position position="50"/>
    </location>
    <ligand>
        <name>FAD</name>
        <dbReference type="ChEBI" id="CHEBI:57692"/>
    </ligand>
</feature>
<keyword evidence="5" id="KW-0963">Cytoplasm</keyword>
<organism evidence="7 8">
    <name type="scientific">Elizabethkingia miricola</name>
    <name type="common">Chryseobacterium miricola</name>
    <dbReference type="NCBI Taxonomy" id="172045"/>
    <lineage>
        <taxon>Bacteria</taxon>
        <taxon>Pseudomonadati</taxon>
        <taxon>Bacteroidota</taxon>
        <taxon>Flavobacteriia</taxon>
        <taxon>Flavobacteriales</taxon>
        <taxon>Weeksellaceae</taxon>
        <taxon>Elizabethkingia</taxon>
    </lineage>
</organism>
<dbReference type="Proteomes" id="UP001239265">
    <property type="component" value="Unassembled WGS sequence"/>
</dbReference>
<comment type="catalytic activity">
    <reaction evidence="5">
        <text>a tetracycline + NADPH + O2 + H(+) = an 11a-hydroxytetracycline + NADP(+) + H2O</text>
        <dbReference type="Rhea" id="RHEA:61444"/>
        <dbReference type="ChEBI" id="CHEBI:15377"/>
        <dbReference type="ChEBI" id="CHEBI:15378"/>
        <dbReference type="ChEBI" id="CHEBI:15379"/>
        <dbReference type="ChEBI" id="CHEBI:57783"/>
        <dbReference type="ChEBI" id="CHEBI:58349"/>
        <dbReference type="ChEBI" id="CHEBI:144644"/>
        <dbReference type="ChEBI" id="CHEBI:144645"/>
    </reaction>
</comment>
<dbReference type="Pfam" id="PF01494">
    <property type="entry name" value="FAD_binding_3"/>
    <property type="match status" value="1"/>
</dbReference>
<name>A0ABD5B1S6_ELIMR</name>
<dbReference type="RefSeq" id="WP_309046245.1">
    <property type="nucleotide sequence ID" value="NZ_JAUCQJ010000001.1"/>
</dbReference>
<comment type="cofactor">
    <cofactor evidence="5">
        <name>FAD</name>
        <dbReference type="ChEBI" id="CHEBI:57692"/>
    </cofactor>
</comment>
<evidence type="ECO:0000256" key="5">
    <source>
        <dbReference type="HAMAP-Rule" id="MF_00845"/>
    </source>
</evidence>
<sequence length="375" mass="42467">MLLKDKKIAIIGAGPVGLTFAKLLQQKGVDANVYERDKDSQTRIWGGTLDIHKDSGQKALKEAGLLDEYFSLATPMGATITNEKGNVLSVKQITLHNQHDNPEINRNTLRTMLLNNLAENTVIWDQKCIDIEASQDKWLLHFENGTYALADFVIEANGGMSKIRKYVTDTLVEDTGTMIIQGDIPQPELNSAEFFRFCNGNRTMTSYQGHLLVVNPYNNNELSYGVILKRPDPQDITTPNLRDTESIREFLLKRFMHWDELYKRLLKSTPSFRSLPIRKFPIEKPWKNNRPLPITLIGDAAHLMPPFAGQGVNTGLIDALVLSENLTNGKFESIQAAISNYEKQMFIYASKAQSESCENERLMQQPDFSFQKLIL</sequence>
<dbReference type="InterPro" id="IPR002938">
    <property type="entry name" value="FAD-bd"/>
</dbReference>
<reference evidence="7 8" key="1">
    <citation type="submission" date="2023-06" db="EMBL/GenBank/DDBJ databases">
        <title>Nosocomial Elizabethkingia miricola genome.</title>
        <authorList>
            <person name="Morgado S."/>
            <person name="Fonseca E."/>
            <person name="Freitas F."/>
            <person name="Vicente A.C."/>
        </authorList>
    </citation>
    <scope>NUCLEOTIDE SEQUENCE [LARGE SCALE GENOMIC DNA]</scope>
    <source>
        <strain evidence="7 8">EM15</strain>
    </source>
</reference>